<dbReference type="OrthoDB" id="6225793at2759"/>
<gene>
    <name evidence="1" type="ORF">P879_07666</name>
</gene>
<keyword evidence="2" id="KW-1185">Reference proteome</keyword>
<evidence type="ECO:0000313" key="2">
    <source>
        <dbReference type="Proteomes" id="UP000699462"/>
    </source>
</evidence>
<protein>
    <submittedName>
        <fullName evidence="1">Uncharacterized protein</fullName>
    </submittedName>
</protein>
<accession>A0A8T0DIP0</accession>
<evidence type="ECO:0000313" key="1">
    <source>
        <dbReference type="EMBL" id="KAF8567743.1"/>
    </source>
</evidence>
<comment type="caution">
    <text evidence="1">The sequence shown here is derived from an EMBL/GenBank/DDBJ whole genome shotgun (WGS) entry which is preliminary data.</text>
</comment>
<sequence>MDRLRPWAHDQGGLRLLDWNTSKVDCESIKLGNLDYLPVCMKRPSPLTRYFNILDTLKTALPGYVLEHYVYRYSAEYLLKWDVGMYPRMYP</sequence>
<dbReference type="Proteomes" id="UP000699462">
    <property type="component" value="Unassembled WGS sequence"/>
</dbReference>
<dbReference type="EMBL" id="JTDF01003523">
    <property type="protein sequence ID" value="KAF8567743.1"/>
    <property type="molecule type" value="Genomic_DNA"/>
</dbReference>
<proteinExistence type="predicted"/>
<reference evidence="1 2" key="1">
    <citation type="submission" date="2019-07" db="EMBL/GenBank/DDBJ databases">
        <title>Annotation for the trematode Paragonimus westermani.</title>
        <authorList>
            <person name="Choi Y.-J."/>
        </authorList>
    </citation>
    <scope>NUCLEOTIDE SEQUENCE [LARGE SCALE GENOMIC DNA]</scope>
    <source>
        <strain evidence="1">180907_Pwestermani</strain>
    </source>
</reference>
<dbReference type="AlphaFoldDB" id="A0A8T0DIP0"/>
<organism evidence="1 2">
    <name type="scientific">Paragonimus westermani</name>
    <dbReference type="NCBI Taxonomy" id="34504"/>
    <lineage>
        <taxon>Eukaryota</taxon>
        <taxon>Metazoa</taxon>
        <taxon>Spiralia</taxon>
        <taxon>Lophotrochozoa</taxon>
        <taxon>Platyhelminthes</taxon>
        <taxon>Trematoda</taxon>
        <taxon>Digenea</taxon>
        <taxon>Plagiorchiida</taxon>
        <taxon>Troglotremata</taxon>
        <taxon>Troglotrematidae</taxon>
        <taxon>Paragonimus</taxon>
    </lineage>
</organism>
<name>A0A8T0DIP0_9TREM</name>